<name>A0A1L9NRA0_9RHOB</name>
<organism evidence="4 5">
    <name type="scientific">Planktotalea frisia</name>
    <dbReference type="NCBI Taxonomy" id="696762"/>
    <lineage>
        <taxon>Bacteria</taxon>
        <taxon>Pseudomonadati</taxon>
        <taxon>Pseudomonadota</taxon>
        <taxon>Alphaproteobacteria</taxon>
        <taxon>Rhodobacterales</taxon>
        <taxon>Paracoccaceae</taxon>
        <taxon>Planktotalea</taxon>
    </lineage>
</organism>
<dbReference type="STRING" id="696762.PFRI_39690"/>
<proteinExistence type="predicted"/>
<evidence type="ECO:0000313" key="5">
    <source>
        <dbReference type="Proteomes" id="UP000184514"/>
    </source>
</evidence>
<dbReference type="Pfam" id="PF13505">
    <property type="entry name" value="OMP_b-brl"/>
    <property type="match status" value="1"/>
</dbReference>
<keyword evidence="5" id="KW-1185">Reference proteome</keyword>
<dbReference type="OrthoDB" id="7833832at2"/>
<dbReference type="SUPFAM" id="SSF56925">
    <property type="entry name" value="OMPA-like"/>
    <property type="match status" value="1"/>
</dbReference>
<feature type="chain" id="PRO_5011956561" description="Outer membrane protein beta-barrel domain-containing protein" evidence="2">
    <location>
        <begin position="18"/>
        <end position="280"/>
    </location>
</feature>
<accession>A0A1L9NRA0</accession>
<feature type="domain" description="Outer membrane protein beta-barrel" evidence="3">
    <location>
        <begin position="104"/>
        <end position="254"/>
    </location>
</feature>
<protein>
    <recommendedName>
        <fullName evidence="3">Outer membrane protein beta-barrel domain-containing protein</fullName>
    </recommendedName>
</protein>
<evidence type="ECO:0000256" key="1">
    <source>
        <dbReference type="ARBA" id="ARBA00022729"/>
    </source>
</evidence>
<dbReference type="RefSeq" id="WP_072632438.1">
    <property type="nucleotide sequence ID" value="NZ_MLCB01000215.1"/>
</dbReference>
<dbReference type="Proteomes" id="UP000184514">
    <property type="component" value="Unassembled WGS sequence"/>
</dbReference>
<dbReference type="AlphaFoldDB" id="A0A1L9NRA0"/>
<sequence>MFRLVAALLLTTSPLAAQELYGSARLSLGQSQTSGAPVALQGANGTLMSGRADLSFGRIATSGLYLQADLGLTLTDNANSAPNTANTSGSLILRTGRDAERFSYGVFVGALQSDHDNDASDDALRLLAGIEGSYALNDRWGFTGHLGYLNGTTGSDSVATVTNGIATGLGITFAATDRLSIGTSIGYLNAKMDAPATVVELWTLEARADYDIKAVPGLSLFAAAQYGESHQKEIVGPDDITDTTTILAGITYRFGGKKHPKTTDFSYIEPFLANTGGILE</sequence>
<reference evidence="4 5" key="1">
    <citation type="submission" date="2016-10" db="EMBL/GenBank/DDBJ databases">
        <title>Genome sequence of Planktotalea frisia SH6-1.</title>
        <authorList>
            <person name="Poehlein A."/>
            <person name="Bakenhus I."/>
            <person name="Voget S."/>
            <person name="Brinkhoff T."/>
            <person name="Simon M."/>
        </authorList>
    </citation>
    <scope>NUCLEOTIDE SEQUENCE [LARGE SCALE GENOMIC DNA]</scope>
    <source>
        <strain evidence="4 5">SH6-1</strain>
    </source>
</reference>
<dbReference type="EMBL" id="MLCB01000215">
    <property type="protein sequence ID" value="OJI91815.1"/>
    <property type="molecule type" value="Genomic_DNA"/>
</dbReference>
<keyword evidence="1 2" id="KW-0732">Signal</keyword>
<feature type="signal peptide" evidence="2">
    <location>
        <begin position="1"/>
        <end position="17"/>
    </location>
</feature>
<gene>
    <name evidence="4" type="ORF">PFRI_39690</name>
</gene>
<comment type="caution">
    <text evidence="4">The sequence shown here is derived from an EMBL/GenBank/DDBJ whole genome shotgun (WGS) entry which is preliminary data.</text>
</comment>
<evidence type="ECO:0000313" key="4">
    <source>
        <dbReference type="EMBL" id="OJI91815.1"/>
    </source>
</evidence>
<dbReference type="InterPro" id="IPR027385">
    <property type="entry name" value="Beta-barrel_OMP"/>
</dbReference>
<evidence type="ECO:0000259" key="3">
    <source>
        <dbReference type="Pfam" id="PF13505"/>
    </source>
</evidence>
<dbReference type="InterPro" id="IPR011250">
    <property type="entry name" value="OMP/PagP_B-barrel"/>
</dbReference>
<evidence type="ECO:0000256" key="2">
    <source>
        <dbReference type="SAM" id="SignalP"/>
    </source>
</evidence>